<sequence>MPKIVVSRTSQYVNSMREYDIYIDNEKVDVINDGEKKIIEVSEGNHEIYIKIDWCKSKKLNMNLTEGQDINLKCGSEATGIKQVFALVYLFLPYKFVYLDYLLDDEEIYNDNKVSNYSRIKDMGMREFVLKCGIIRFGIPTAIIYSILMVLLNSNINSIRSFITNTIINLLVFTLVGGSLFGFTMWKYMKSKNA</sequence>
<comment type="caution">
    <text evidence="1">The sequence shown here is derived from an EMBL/GenBank/DDBJ whole genome shotgun (WGS) entry which is preliminary data.</text>
</comment>
<accession>A0ACB5R8Z8</accession>
<protein>
    <submittedName>
        <fullName evidence="1">Uncharacterized protein</fullName>
    </submittedName>
</protein>
<evidence type="ECO:0000313" key="1">
    <source>
        <dbReference type="EMBL" id="GKX65669.1"/>
    </source>
</evidence>
<reference evidence="1" key="1">
    <citation type="journal article" date="2025" name="Int. J. Syst. Evol. Microbiol.">
        <title>Inconstantimicrobium mannanitabidum sp. nov., a novel member of the family Clostridiaceae isolated from anoxic soil under the treatment of reductive soil disinfestation.</title>
        <authorList>
            <person name="Ueki A."/>
            <person name="Tonouchi A."/>
            <person name="Honma S."/>
            <person name="Kaku N."/>
            <person name="Ueki K."/>
        </authorList>
    </citation>
    <scope>NUCLEOTIDE SEQUENCE</scope>
    <source>
        <strain evidence="1">TW13</strain>
    </source>
</reference>
<keyword evidence="2" id="KW-1185">Reference proteome</keyword>
<proteinExistence type="predicted"/>
<dbReference type="Proteomes" id="UP001058074">
    <property type="component" value="Unassembled WGS sequence"/>
</dbReference>
<gene>
    <name evidence="1" type="ORF">rsdtw13_09270</name>
</gene>
<organism evidence="1 2">
    <name type="scientific">Inconstantimicrobium mannanitabidum</name>
    <dbReference type="NCBI Taxonomy" id="1604901"/>
    <lineage>
        <taxon>Bacteria</taxon>
        <taxon>Bacillati</taxon>
        <taxon>Bacillota</taxon>
        <taxon>Clostridia</taxon>
        <taxon>Eubacteriales</taxon>
        <taxon>Clostridiaceae</taxon>
        <taxon>Inconstantimicrobium</taxon>
    </lineage>
</organism>
<evidence type="ECO:0000313" key="2">
    <source>
        <dbReference type="Proteomes" id="UP001058074"/>
    </source>
</evidence>
<name>A0ACB5R8Z8_9CLOT</name>
<dbReference type="EMBL" id="BROD01000001">
    <property type="protein sequence ID" value="GKX65669.1"/>
    <property type="molecule type" value="Genomic_DNA"/>
</dbReference>